<accession>A0ABR7GJT7</accession>
<keyword evidence="1" id="KW-0677">Repeat</keyword>
<evidence type="ECO:0000256" key="1">
    <source>
        <dbReference type="ARBA" id="ARBA00022737"/>
    </source>
</evidence>
<evidence type="ECO:0000256" key="2">
    <source>
        <dbReference type="SAM" id="SignalP"/>
    </source>
</evidence>
<dbReference type="InterPro" id="IPR032774">
    <property type="entry name" value="WG_beta_rep"/>
</dbReference>
<dbReference type="PROSITE" id="PS51272">
    <property type="entry name" value="SLH"/>
    <property type="match status" value="2"/>
</dbReference>
<organism evidence="4 5">
    <name type="scientific">Agathobaculum hominis</name>
    <dbReference type="NCBI Taxonomy" id="2763014"/>
    <lineage>
        <taxon>Bacteria</taxon>
        <taxon>Bacillati</taxon>
        <taxon>Bacillota</taxon>
        <taxon>Clostridia</taxon>
        <taxon>Eubacteriales</taxon>
        <taxon>Butyricicoccaceae</taxon>
        <taxon>Agathobaculum</taxon>
    </lineage>
</organism>
<evidence type="ECO:0000259" key="3">
    <source>
        <dbReference type="PROSITE" id="PS51272"/>
    </source>
</evidence>
<keyword evidence="2" id="KW-0732">Signal</keyword>
<dbReference type="EMBL" id="JACOPK010000001">
    <property type="protein sequence ID" value="MBC5694584.1"/>
    <property type="molecule type" value="Genomic_DNA"/>
</dbReference>
<gene>
    <name evidence="4" type="ORF">H8S02_01260</name>
</gene>
<keyword evidence="5" id="KW-1185">Reference proteome</keyword>
<dbReference type="Pfam" id="PF14903">
    <property type="entry name" value="WG_beta_rep"/>
    <property type="match status" value="1"/>
</dbReference>
<evidence type="ECO:0000313" key="4">
    <source>
        <dbReference type="EMBL" id="MBC5694584.1"/>
    </source>
</evidence>
<dbReference type="Pfam" id="PF00395">
    <property type="entry name" value="SLH"/>
    <property type="match status" value="1"/>
</dbReference>
<evidence type="ECO:0000313" key="5">
    <source>
        <dbReference type="Proteomes" id="UP000641741"/>
    </source>
</evidence>
<name>A0ABR7GJT7_9FIRM</name>
<feature type="signal peptide" evidence="2">
    <location>
        <begin position="1"/>
        <end position="23"/>
    </location>
</feature>
<proteinExistence type="predicted"/>
<feature type="domain" description="SLH" evidence="3">
    <location>
        <begin position="337"/>
        <end position="400"/>
    </location>
</feature>
<reference evidence="4 5" key="1">
    <citation type="submission" date="2020-08" db="EMBL/GenBank/DDBJ databases">
        <title>Genome public.</title>
        <authorList>
            <person name="Liu C."/>
            <person name="Sun Q."/>
        </authorList>
    </citation>
    <scope>NUCLEOTIDE SEQUENCE [LARGE SCALE GENOMIC DNA]</scope>
    <source>
        <strain evidence="4 5">M2</strain>
    </source>
</reference>
<dbReference type="Proteomes" id="UP000641741">
    <property type="component" value="Unassembled WGS sequence"/>
</dbReference>
<feature type="chain" id="PRO_5045753927" evidence="2">
    <location>
        <begin position="24"/>
        <end position="460"/>
    </location>
</feature>
<sequence length="460" mass="50873">MSRLRYFLAAALVAGSMAVCAGAADTADRDALLEAAVTHLQQQWQTGNTSAYDKTDDYYASIYSLMPEKNLYELFFSIDVSRHNHGIINMQTGKVIVPPEYDTVERLENDSFLLTKSGQEPNTLDCWFSDTEGNLTVAASGLPGSMICSAGEGMYILASYEKKPVRDVIFYEEPTVTQYDVLQYRLLDSDMNVVRGDLDGGIMVTPPTFHDGLMAVQTGSTLWDGSIKYGAYGNGKYGLIDTTGKFVSANDFDGIQWNYTRIIGKRGNKFYLIAPDGGETALPKNLDQYSAWTTAEVDSAAEHGLSLVNYHYPRLDITRVDFAAQAVQLYRVLTPDGQAAPDETPYSDCDDENVRLAAALGIVTGYEDGTFRPCATITREEAAAMLNRLYKILGGTQTEESRERYADDAQFGAWSRDSIYAMREIGIMKGEENNAFHPAGGYTGEQALVTMERLYNKLHQ</sequence>
<dbReference type="InterPro" id="IPR001119">
    <property type="entry name" value="SLH_dom"/>
</dbReference>
<protein>
    <submittedName>
        <fullName evidence="4">S-layer homology domain-containing protein</fullName>
    </submittedName>
</protein>
<feature type="domain" description="SLH" evidence="3">
    <location>
        <begin position="402"/>
        <end position="460"/>
    </location>
</feature>
<comment type="caution">
    <text evidence="4">The sequence shown here is derived from an EMBL/GenBank/DDBJ whole genome shotgun (WGS) entry which is preliminary data.</text>
</comment>
<dbReference type="RefSeq" id="WP_186968872.1">
    <property type="nucleotide sequence ID" value="NZ_JACOPK010000001.1"/>
</dbReference>